<reference evidence="1" key="1">
    <citation type="submission" date="2021-06" db="EMBL/GenBank/DDBJ databases">
        <authorList>
            <person name="Kallberg Y."/>
            <person name="Tangrot J."/>
            <person name="Rosling A."/>
        </authorList>
    </citation>
    <scope>NUCLEOTIDE SEQUENCE</scope>
    <source>
        <strain evidence="1">MA453B</strain>
    </source>
</reference>
<dbReference type="EMBL" id="CAJVPY010000969">
    <property type="protein sequence ID" value="CAG8501181.1"/>
    <property type="molecule type" value="Genomic_DNA"/>
</dbReference>
<evidence type="ECO:0000313" key="1">
    <source>
        <dbReference type="EMBL" id="CAG8501181.1"/>
    </source>
</evidence>
<accession>A0A9N9F047</accession>
<name>A0A9N9F047_9GLOM</name>
<keyword evidence="2" id="KW-1185">Reference proteome</keyword>
<organism evidence="1 2">
    <name type="scientific">Dentiscutata erythropus</name>
    <dbReference type="NCBI Taxonomy" id="1348616"/>
    <lineage>
        <taxon>Eukaryota</taxon>
        <taxon>Fungi</taxon>
        <taxon>Fungi incertae sedis</taxon>
        <taxon>Mucoromycota</taxon>
        <taxon>Glomeromycotina</taxon>
        <taxon>Glomeromycetes</taxon>
        <taxon>Diversisporales</taxon>
        <taxon>Gigasporaceae</taxon>
        <taxon>Dentiscutata</taxon>
    </lineage>
</organism>
<proteinExistence type="predicted"/>
<dbReference type="AlphaFoldDB" id="A0A9N9F047"/>
<dbReference type="Proteomes" id="UP000789405">
    <property type="component" value="Unassembled WGS sequence"/>
</dbReference>
<evidence type="ECO:0000313" key="2">
    <source>
        <dbReference type="Proteomes" id="UP000789405"/>
    </source>
</evidence>
<comment type="caution">
    <text evidence="1">The sequence shown here is derived from an EMBL/GenBank/DDBJ whole genome shotgun (WGS) entry which is preliminary data.</text>
</comment>
<sequence length="72" mass="8140">MKKESRVLIPKYNKTEISQINATIAIMAARWKNQNKISVKRDKNQILAWCVNVDKNGSFGKTSLNSRAKACS</sequence>
<protein>
    <submittedName>
        <fullName evidence="1">24338_t:CDS:1</fullName>
    </submittedName>
</protein>
<gene>
    <name evidence="1" type="ORF">DERYTH_LOCUS2909</name>
</gene>